<protein>
    <submittedName>
        <fullName evidence="1">AAA+ superfamily ATPase</fullName>
    </submittedName>
</protein>
<dbReference type="SUPFAM" id="SSF52540">
    <property type="entry name" value="P-loop containing nucleoside triphosphate hydrolases"/>
    <property type="match status" value="1"/>
</dbReference>
<proteinExistence type="predicted"/>
<name>A0ABT9Y5K4_9FIRM</name>
<dbReference type="Gene3D" id="3.40.50.300">
    <property type="entry name" value="P-loop containing nucleotide triphosphate hydrolases"/>
    <property type="match status" value="1"/>
</dbReference>
<sequence length="413" mass="47290">MGKKLTQLLLFRDFAQDAVLKAYDEAENSNDKKKWHIFFEELISKGESLGLSGRLFPAYIVYLLAGGNNMAADNIQRGGHAGKSVGKLLEMDMEAIYPVLLKEIKKSENIDEILNNYEPACESAFEAYKELRCTLECIDSAAGAAQCLLNHYKKFGSGELARYRAFCWHNNTGLMGIEYFEKIRMSDLVGYEKQKKMLRSNTQVFLENRPANNILLAGARGTGKSSGVKALANEFYKKNLRLVQITRDQIKVMPEIMKKLRCLAGYKFIIFLDDLSFNEGETEYKYLKSVIEGGVSAMPQNVLLYATSNRRHLIKETWRDREDTQEELYRNDSVNESISLSDRFGLIINYDAPSQDEYLSIIDSYLKKAGVELEKKELRLEGLRWEMTHSGRSGRIARQFVNWYLGQKNKDDD</sequence>
<dbReference type="InterPro" id="IPR008533">
    <property type="entry name" value="DUF815"/>
</dbReference>
<dbReference type="Proteomes" id="UP001239167">
    <property type="component" value="Unassembled WGS sequence"/>
</dbReference>
<dbReference type="CDD" id="cd00009">
    <property type="entry name" value="AAA"/>
    <property type="match status" value="1"/>
</dbReference>
<dbReference type="Pfam" id="PF05673">
    <property type="entry name" value="DUF815"/>
    <property type="match status" value="1"/>
</dbReference>
<gene>
    <name evidence="1" type="ORF">J2S01_000828</name>
</gene>
<evidence type="ECO:0000313" key="1">
    <source>
        <dbReference type="EMBL" id="MDQ0203121.1"/>
    </source>
</evidence>
<dbReference type="InterPro" id="IPR027417">
    <property type="entry name" value="P-loop_NTPase"/>
</dbReference>
<organism evidence="1 2">
    <name type="scientific">Pectinatus haikarae</name>
    <dbReference type="NCBI Taxonomy" id="349096"/>
    <lineage>
        <taxon>Bacteria</taxon>
        <taxon>Bacillati</taxon>
        <taxon>Bacillota</taxon>
        <taxon>Negativicutes</taxon>
        <taxon>Selenomonadales</taxon>
        <taxon>Selenomonadaceae</taxon>
        <taxon>Pectinatus</taxon>
    </lineage>
</organism>
<accession>A0ABT9Y5K4</accession>
<comment type="caution">
    <text evidence="1">The sequence shown here is derived from an EMBL/GenBank/DDBJ whole genome shotgun (WGS) entry which is preliminary data.</text>
</comment>
<dbReference type="PANTHER" id="PTHR42935">
    <property type="entry name" value="SLR0930 PROTEIN"/>
    <property type="match status" value="1"/>
</dbReference>
<dbReference type="RefSeq" id="WP_196603540.1">
    <property type="nucleotide sequence ID" value="NZ_CP116940.1"/>
</dbReference>
<dbReference type="EMBL" id="JAUSUE010000004">
    <property type="protein sequence ID" value="MDQ0203121.1"/>
    <property type="molecule type" value="Genomic_DNA"/>
</dbReference>
<evidence type="ECO:0000313" key="2">
    <source>
        <dbReference type="Proteomes" id="UP001239167"/>
    </source>
</evidence>
<dbReference type="PANTHER" id="PTHR42935:SF1">
    <property type="entry name" value="SLR0930 PROTEIN"/>
    <property type="match status" value="1"/>
</dbReference>
<reference evidence="1 2" key="1">
    <citation type="submission" date="2023-07" db="EMBL/GenBank/DDBJ databases">
        <title>Genomic Encyclopedia of Type Strains, Phase IV (KMG-IV): sequencing the most valuable type-strain genomes for metagenomic binning, comparative biology and taxonomic classification.</title>
        <authorList>
            <person name="Goeker M."/>
        </authorList>
    </citation>
    <scope>NUCLEOTIDE SEQUENCE [LARGE SCALE GENOMIC DNA]</scope>
    <source>
        <strain evidence="1 2">DSM 16980</strain>
    </source>
</reference>
<keyword evidence="2" id="KW-1185">Reference proteome</keyword>